<comment type="caution">
    <text evidence="2">The sequence shown here is derived from an EMBL/GenBank/DDBJ whole genome shotgun (WGS) entry which is preliminary data.</text>
</comment>
<evidence type="ECO:0008006" key="4">
    <source>
        <dbReference type="Google" id="ProtNLM"/>
    </source>
</evidence>
<name>A0A9P4R8V4_9PLEO</name>
<evidence type="ECO:0000256" key="1">
    <source>
        <dbReference type="SAM" id="MobiDB-lite"/>
    </source>
</evidence>
<evidence type="ECO:0000313" key="2">
    <source>
        <dbReference type="EMBL" id="KAF2739031.1"/>
    </source>
</evidence>
<dbReference type="Proteomes" id="UP000799444">
    <property type="component" value="Unassembled WGS sequence"/>
</dbReference>
<organism evidence="2 3">
    <name type="scientific">Polyplosphaeria fusca</name>
    <dbReference type="NCBI Taxonomy" id="682080"/>
    <lineage>
        <taxon>Eukaryota</taxon>
        <taxon>Fungi</taxon>
        <taxon>Dikarya</taxon>
        <taxon>Ascomycota</taxon>
        <taxon>Pezizomycotina</taxon>
        <taxon>Dothideomycetes</taxon>
        <taxon>Pleosporomycetidae</taxon>
        <taxon>Pleosporales</taxon>
        <taxon>Tetraplosphaeriaceae</taxon>
        <taxon>Polyplosphaeria</taxon>
    </lineage>
</organism>
<keyword evidence="3" id="KW-1185">Reference proteome</keyword>
<protein>
    <recommendedName>
        <fullName evidence="4">Fungal N-terminal domain-containing protein</fullName>
    </recommendedName>
</protein>
<dbReference type="OrthoDB" id="7464126at2759"/>
<feature type="compositionally biased region" description="Low complexity" evidence="1">
    <location>
        <begin position="265"/>
        <end position="275"/>
    </location>
</feature>
<reference evidence="2" key="1">
    <citation type="journal article" date="2020" name="Stud. Mycol.">
        <title>101 Dothideomycetes genomes: a test case for predicting lifestyles and emergence of pathogens.</title>
        <authorList>
            <person name="Haridas S."/>
            <person name="Albert R."/>
            <person name="Binder M."/>
            <person name="Bloem J."/>
            <person name="Labutti K."/>
            <person name="Salamov A."/>
            <person name="Andreopoulos B."/>
            <person name="Baker S."/>
            <person name="Barry K."/>
            <person name="Bills G."/>
            <person name="Bluhm B."/>
            <person name="Cannon C."/>
            <person name="Castanera R."/>
            <person name="Culley D."/>
            <person name="Daum C."/>
            <person name="Ezra D."/>
            <person name="Gonzalez J."/>
            <person name="Henrissat B."/>
            <person name="Kuo A."/>
            <person name="Liang C."/>
            <person name="Lipzen A."/>
            <person name="Lutzoni F."/>
            <person name="Magnuson J."/>
            <person name="Mondo S."/>
            <person name="Nolan M."/>
            <person name="Ohm R."/>
            <person name="Pangilinan J."/>
            <person name="Park H.-J."/>
            <person name="Ramirez L."/>
            <person name="Alfaro M."/>
            <person name="Sun H."/>
            <person name="Tritt A."/>
            <person name="Yoshinaga Y."/>
            <person name="Zwiers L.-H."/>
            <person name="Turgeon B."/>
            <person name="Goodwin S."/>
            <person name="Spatafora J."/>
            <person name="Crous P."/>
            <person name="Grigoriev I."/>
        </authorList>
    </citation>
    <scope>NUCLEOTIDE SEQUENCE</scope>
    <source>
        <strain evidence="2">CBS 125425</strain>
    </source>
</reference>
<evidence type="ECO:0000313" key="3">
    <source>
        <dbReference type="Proteomes" id="UP000799444"/>
    </source>
</evidence>
<dbReference type="AlphaFoldDB" id="A0A9P4R8V4"/>
<sequence length="758" mass="84504">MSFGVSIGDILKLCELATRVYKNCRDSTGDFKTLTAESRSLTNLLQDVADKVEGGSIPESKKQQLFDTYQSCVDVLSELDKVVSHYNSLDSKTKRAWDRVKWDPDRSKALREKLTSTVVMLNSFYSSLIHDNQVLILEALGRLEKDYRGGYREESLASVEQIVSGNTNDENEDDEDAAWPQIIRDLEDVGISSQAAITYRDLIITWFVKAVNEGRLVEELEPRASSTSSQELVETFPRLEVTTLDDEQQSPPHGRIEHKPNERLASSSSASNRSSTIKVEGLTDATFTPQLQSLTNGNIPSNVPAPNVTFPLSEPWEYTAPPSYQKSNAALESTLAQRASLIVKAWKECDFTGAGALLETQLAAVERGEAITRGVRTFRPDHRLLRHLIGVCASYSGDFSRGKIIFENILSNVSLHGASVDDGTIAAARWLGDICLHLKQPENAALAWAVALYGLIAQEGVEHSETRQTFDELNLLNFRLHAFKILSKSLLGPEIDPDSLFLQRDVMEKSRFIDSIQECMKQFKPNKSLQSLTEGIFTAPSLRYKTYRTRVDSTVAEAVLIQPPASQAAWPLPWDPTFSPVEAINLYNSVTVNPYNTNPSAFAFPYDSVPTIGLGLSKSLHYVTKRSIRWLVEMVRLGLEQLDIQYKIHGPLIICRVTQCKKNLVYSAGIAIEFKKLQFRNTFGLKVSEALFATRGIPVESGNYHGINVDIATDGFRSIIRDMLEKAERGHDRRDLGLPDVKDLLHGGTEKDLEVAKS</sequence>
<dbReference type="EMBL" id="ML996106">
    <property type="protein sequence ID" value="KAF2739031.1"/>
    <property type="molecule type" value="Genomic_DNA"/>
</dbReference>
<proteinExistence type="predicted"/>
<feature type="region of interest" description="Disordered" evidence="1">
    <location>
        <begin position="240"/>
        <end position="279"/>
    </location>
</feature>
<accession>A0A9P4R8V4</accession>
<gene>
    <name evidence="2" type="ORF">EJ04DRAFT_485357</name>
</gene>